<dbReference type="InterPro" id="IPR050300">
    <property type="entry name" value="GDXG_lipolytic_enzyme"/>
</dbReference>
<dbReference type="SUPFAM" id="SSF53474">
    <property type="entry name" value="alpha/beta-Hydrolases"/>
    <property type="match status" value="1"/>
</dbReference>
<sequence>MASDEESPAAKKLIEWTQKFRKEKNHLFYTPLSFQQAVTTADRPAKGSVWASRTVLPAPEDDSIITAITDAIYDLDNTGSREYFEATLADVKVQWSGFRSGVGEKEDEPDIFEEDKYKGLMKDTKSRTTILYIHGGMNYFGGAASTRQVTSTLARLTKGRCLVIEQRLAPQHPFPAPLIDLLVAYLSLLYPPKDAFHEAVPPEDIVVAGESTGGNLVIAFLLLLQNFRDKKTRINFHGKSVAVPFPTGFATYAPQGEITESFPAHQGNQKYDILNEIHTTLSDDLQPDDIWPSKPPRANIYAPTTNMMIHPLISPVSAKTWPSINPPPLFFAYGQEKMLEEGQFMAKQAFRAGATVHLHQYNALPHIFASFAKIPQTNHLFAQWAKFIRACVEDRQTISKSQYIIYEPIDEAPSFKPIPREIGDGSGLSKFEYDEVVKRMEAKKNKMKPWTGPNAKPSL</sequence>
<reference evidence="3 4" key="1">
    <citation type="submission" date="2017-12" db="EMBL/GenBank/DDBJ databases">
        <title>Comparative genomics of Botrytis spp.</title>
        <authorList>
            <person name="Valero-Jimenez C.A."/>
            <person name="Tapia P."/>
            <person name="Veloso J."/>
            <person name="Silva-Moreno E."/>
            <person name="Staats M."/>
            <person name="Valdes J.H."/>
            <person name="Van Kan J.A.L."/>
        </authorList>
    </citation>
    <scope>NUCLEOTIDE SEQUENCE [LARGE SCALE GENOMIC DNA]</scope>
    <source>
        <strain evidence="3 4">MUCL435</strain>
    </source>
</reference>
<keyword evidence="1" id="KW-0378">Hydrolase</keyword>
<dbReference type="EMBL" id="PQXL01000204">
    <property type="protein sequence ID" value="THV49261.1"/>
    <property type="molecule type" value="Genomic_DNA"/>
</dbReference>
<evidence type="ECO:0000259" key="2">
    <source>
        <dbReference type="Pfam" id="PF07859"/>
    </source>
</evidence>
<dbReference type="AlphaFoldDB" id="A0A4S8QXL7"/>
<dbReference type="InterPro" id="IPR029058">
    <property type="entry name" value="AB_hydrolase_fold"/>
</dbReference>
<protein>
    <recommendedName>
        <fullName evidence="2">Alpha/beta hydrolase fold-3 domain-containing protein</fullName>
    </recommendedName>
</protein>
<dbReference type="Pfam" id="PF07859">
    <property type="entry name" value="Abhydrolase_3"/>
    <property type="match status" value="1"/>
</dbReference>
<evidence type="ECO:0000313" key="3">
    <source>
        <dbReference type="EMBL" id="THV49261.1"/>
    </source>
</evidence>
<proteinExistence type="predicted"/>
<evidence type="ECO:0000313" key="4">
    <source>
        <dbReference type="Proteomes" id="UP000308671"/>
    </source>
</evidence>
<accession>A0A4S8QXL7</accession>
<dbReference type="GO" id="GO:0016787">
    <property type="term" value="F:hydrolase activity"/>
    <property type="evidence" value="ECO:0007669"/>
    <property type="project" value="UniProtKB-KW"/>
</dbReference>
<evidence type="ECO:0000256" key="1">
    <source>
        <dbReference type="ARBA" id="ARBA00022801"/>
    </source>
</evidence>
<gene>
    <name evidence="3" type="ORF">BGAL_0204g00160</name>
</gene>
<feature type="domain" description="Alpha/beta hydrolase fold-3" evidence="2">
    <location>
        <begin position="130"/>
        <end position="369"/>
    </location>
</feature>
<dbReference type="Gene3D" id="3.40.50.1820">
    <property type="entry name" value="alpha/beta hydrolase"/>
    <property type="match status" value="1"/>
</dbReference>
<organism evidence="3 4">
    <name type="scientific">Botrytis galanthina</name>
    <dbReference type="NCBI Taxonomy" id="278940"/>
    <lineage>
        <taxon>Eukaryota</taxon>
        <taxon>Fungi</taxon>
        <taxon>Dikarya</taxon>
        <taxon>Ascomycota</taxon>
        <taxon>Pezizomycotina</taxon>
        <taxon>Leotiomycetes</taxon>
        <taxon>Helotiales</taxon>
        <taxon>Sclerotiniaceae</taxon>
        <taxon>Botrytis</taxon>
    </lineage>
</organism>
<dbReference type="PANTHER" id="PTHR48081:SF25">
    <property type="entry name" value="PUTATIVE (AFU_ORTHOLOGUE AFUA_3G11560)-RELATED"/>
    <property type="match status" value="1"/>
</dbReference>
<dbReference type="PANTHER" id="PTHR48081">
    <property type="entry name" value="AB HYDROLASE SUPERFAMILY PROTEIN C4A8.06C"/>
    <property type="match status" value="1"/>
</dbReference>
<comment type="caution">
    <text evidence="3">The sequence shown here is derived from an EMBL/GenBank/DDBJ whole genome shotgun (WGS) entry which is preliminary data.</text>
</comment>
<dbReference type="InterPro" id="IPR013094">
    <property type="entry name" value="AB_hydrolase_3"/>
</dbReference>
<keyword evidence="4" id="KW-1185">Reference proteome</keyword>
<name>A0A4S8QXL7_9HELO</name>
<dbReference type="Proteomes" id="UP000308671">
    <property type="component" value="Unassembled WGS sequence"/>
</dbReference>
<dbReference type="OrthoDB" id="5354320at2759"/>